<evidence type="ECO:0000313" key="1">
    <source>
        <dbReference type="EMBL" id="EZG46941.1"/>
    </source>
</evidence>
<proteinExistence type="predicted"/>
<reference evidence="1" key="1">
    <citation type="submission" date="2013-12" db="EMBL/GenBank/DDBJ databases">
        <authorList>
            <person name="Omoto C.K."/>
            <person name="Sibley D."/>
            <person name="Venepally P."/>
            <person name="Hadjithomas M."/>
            <person name="Karamycheva S."/>
            <person name="Brunk B."/>
            <person name="Roos D."/>
            <person name="Caler E."/>
            <person name="Lorenzi H."/>
        </authorList>
    </citation>
    <scope>NUCLEOTIDE SEQUENCE</scope>
</reference>
<dbReference type="GeneID" id="22914638"/>
<keyword evidence="2" id="KW-1185">Reference proteome</keyword>
<dbReference type="VEuPathDB" id="CryptoDB:GNI_132480"/>
<evidence type="ECO:0000313" key="2">
    <source>
        <dbReference type="Proteomes" id="UP000019763"/>
    </source>
</evidence>
<comment type="caution">
    <text evidence="1">The sequence shown here is derived from an EMBL/GenBank/DDBJ whole genome shotgun (WGS) entry which is preliminary data.</text>
</comment>
<dbReference type="PROSITE" id="PS50231">
    <property type="entry name" value="RICIN_B_LECTIN"/>
    <property type="match status" value="1"/>
</dbReference>
<sequence>MDDVKIFVHRDSYLSSAFSEFGDIVGMRIKNGRNMCLTEADSGEVNLEECDDSDYNQFWTWTKYKPNAFWMDRVTK</sequence>
<accession>A0A023B1G8</accession>
<organism evidence="1 2">
    <name type="scientific">Gregarina niphandrodes</name>
    <name type="common">Septate eugregarine</name>
    <dbReference type="NCBI Taxonomy" id="110365"/>
    <lineage>
        <taxon>Eukaryota</taxon>
        <taxon>Sar</taxon>
        <taxon>Alveolata</taxon>
        <taxon>Apicomplexa</taxon>
        <taxon>Conoidasida</taxon>
        <taxon>Gregarinasina</taxon>
        <taxon>Eugregarinorida</taxon>
        <taxon>Gregarinidae</taxon>
        <taxon>Gregarina</taxon>
    </lineage>
</organism>
<protein>
    <submittedName>
        <fullName evidence="1">Ricin-type beta-trefoil lectin domain protein</fullName>
    </submittedName>
</protein>
<dbReference type="RefSeq" id="XP_011132216.1">
    <property type="nucleotide sequence ID" value="XM_011133914.1"/>
</dbReference>
<dbReference type="EMBL" id="AFNH02000988">
    <property type="protein sequence ID" value="EZG46941.1"/>
    <property type="molecule type" value="Genomic_DNA"/>
</dbReference>
<dbReference type="Proteomes" id="UP000019763">
    <property type="component" value="Unassembled WGS sequence"/>
</dbReference>
<name>A0A023B1G8_GRENI</name>
<dbReference type="Gene3D" id="2.80.10.50">
    <property type="match status" value="1"/>
</dbReference>
<dbReference type="SUPFAM" id="SSF50370">
    <property type="entry name" value="Ricin B-like lectins"/>
    <property type="match status" value="1"/>
</dbReference>
<dbReference type="AlphaFoldDB" id="A0A023B1G8"/>
<dbReference type="InterPro" id="IPR035992">
    <property type="entry name" value="Ricin_B-like_lectins"/>
</dbReference>
<dbReference type="GO" id="GO:0030246">
    <property type="term" value="F:carbohydrate binding"/>
    <property type="evidence" value="ECO:0007669"/>
    <property type="project" value="UniProtKB-KW"/>
</dbReference>
<gene>
    <name evidence="1" type="ORF">GNI_132480</name>
</gene>